<proteinExistence type="predicted"/>
<organism evidence="2 3">
    <name type="scientific">Pseudochelatococcus lubricantis</name>
    <dbReference type="NCBI Taxonomy" id="1538102"/>
    <lineage>
        <taxon>Bacteria</taxon>
        <taxon>Pseudomonadati</taxon>
        <taxon>Pseudomonadota</taxon>
        <taxon>Alphaproteobacteria</taxon>
        <taxon>Hyphomicrobiales</taxon>
        <taxon>Chelatococcaceae</taxon>
        <taxon>Pseudochelatococcus</taxon>
    </lineage>
</organism>
<dbReference type="Proteomes" id="UP001429580">
    <property type="component" value="Unassembled WGS sequence"/>
</dbReference>
<keyword evidence="3" id="KW-1185">Reference proteome</keyword>
<evidence type="ECO:0000313" key="2">
    <source>
        <dbReference type="EMBL" id="NIJ58150.1"/>
    </source>
</evidence>
<dbReference type="Pfam" id="PF09538">
    <property type="entry name" value="FYDLN_acid"/>
    <property type="match status" value="1"/>
</dbReference>
<dbReference type="InterPro" id="IPR012644">
    <property type="entry name" value="CHP02300_FYDLN_acid"/>
</dbReference>
<comment type="caution">
    <text evidence="2">The sequence shown here is derived from an EMBL/GenBank/DDBJ whole genome shotgun (WGS) entry which is preliminary data.</text>
</comment>
<sequence length="130" mass="13820">MTATVAKPELGTKRQCLSCGAKFYDLNRDPIACPKCGALFQVSSARAVPPPADDVDDDEAVLEPGAVDLVSLDDVAAQEDTPESTGDDDDDIDIGESLPDDEEPFLTDDDEENDDVSDLIDGDIGTDDEN</sequence>
<evidence type="ECO:0000313" key="3">
    <source>
        <dbReference type="Proteomes" id="UP001429580"/>
    </source>
</evidence>
<dbReference type="EMBL" id="JAASQI010000004">
    <property type="protein sequence ID" value="NIJ58150.1"/>
    <property type="molecule type" value="Genomic_DNA"/>
</dbReference>
<reference evidence="2 3" key="1">
    <citation type="submission" date="2020-03" db="EMBL/GenBank/DDBJ databases">
        <title>Genomic Encyclopedia of Type Strains, Phase IV (KMG-IV): sequencing the most valuable type-strain genomes for metagenomic binning, comparative biology and taxonomic classification.</title>
        <authorList>
            <person name="Goeker M."/>
        </authorList>
    </citation>
    <scope>NUCLEOTIDE SEQUENCE [LARGE SCALE GENOMIC DNA]</scope>
    <source>
        <strain evidence="2 3">DSM 103870</strain>
    </source>
</reference>
<feature type="compositionally biased region" description="Acidic residues" evidence="1">
    <location>
        <begin position="76"/>
        <end position="130"/>
    </location>
</feature>
<protein>
    <submittedName>
        <fullName evidence="2">Uncharacterized protein (TIGR02300 family)</fullName>
    </submittedName>
</protein>
<feature type="region of interest" description="Disordered" evidence="1">
    <location>
        <begin position="68"/>
        <end position="130"/>
    </location>
</feature>
<accession>A0ABX0V2U9</accession>
<name>A0ABX0V2U9_9HYPH</name>
<gene>
    <name evidence="2" type="ORF">FHS82_001992</name>
</gene>
<dbReference type="NCBIfam" id="TIGR02300">
    <property type="entry name" value="FYDLN_acid"/>
    <property type="match status" value="1"/>
</dbReference>
<evidence type="ECO:0000256" key="1">
    <source>
        <dbReference type="SAM" id="MobiDB-lite"/>
    </source>
</evidence>